<dbReference type="RefSeq" id="XP_022307808.1">
    <property type="nucleotide sequence ID" value="XM_022452100.1"/>
</dbReference>
<dbReference type="AlphaFoldDB" id="A0A8B8BWQ9"/>
<name>A0A8B8BWQ9_CRAVI</name>
<evidence type="ECO:0000256" key="1">
    <source>
        <dbReference type="SAM" id="Phobius"/>
    </source>
</evidence>
<feature type="transmembrane region" description="Helical" evidence="1">
    <location>
        <begin position="60"/>
        <end position="91"/>
    </location>
</feature>
<keyword evidence="1" id="KW-0472">Membrane</keyword>
<reference evidence="3" key="1">
    <citation type="submission" date="2025-08" db="UniProtKB">
        <authorList>
            <consortium name="RefSeq"/>
        </authorList>
    </citation>
    <scope>IDENTIFICATION</scope>
    <source>
        <tissue evidence="3">Whole sample</tissue>
    </source>
</reference>
<feature type="transmembrane region" description="Helical" evidence="1">
    <location>
        <begin position="20"/>
        <end position="40"/>
    </location>
</feature>
<keyword evidence="1" id="KW-1133">Transmembrane helix</keyword>
<dbReference type="GeneID" id="111113810"/>
<protein>
    <submittedName>
        <fullName evidence="3">Uncharacterized protein LOC111113810</fullName>
    </submittedName>
</protein>
<gene>
    <name evidence="3" type="primary">LOC111113810</name>
</gene>
<keyword evidence="2" id="KW-1185">Reference proteome</keyword>
<evidence type="ECO:0000313" key="2">
    <source>
        <dbReference type="Proteomes" id="UP000694844"/>
    </source>
</evidence>
<evidence type="ECO:0000313" key="3">
    <source>
        <dbReference type="RefSeq" id="XP_022307808.1"/>
    </source>
</evidence>
<dbReference type="Proteomes" id="UP000694844">
    <property type="component" value="Chromosome 9"/>
</dbReference>
<proteinExistence type="predicted"/>
<accession>A0A8B8BWQ9</accession>
<sequence length="255" mass="29550">MPLFGLNSTQSRFGMHLRRIWLMTFFVSFCFFTEGVMYDITDVRTAGKDNSRKVPCIIKYPYYCGLALSAVPVFGACVIFILGITLVGYCVKKRRRKAIYFFTHPGNGKPDMFQDFCKTYLPGYHVEQFTEEQLNRKHIALVMMMPSMNRLDPIEYFSEKIADVVRQSGLEGHEDILLVRISYFGNNRIEQQCVINDDDCKSIAYNANIKLSSIVDIFYDNKFHFTVEHESNDDDVDYLFDSNYEAAKTLKKALQ</sequence>
<dbReference type="OrthoDB" id="6214966at2759"/>
<keyword evidence="1" id="KW-0812">Transmembrane</keyword>
<dbReference type="KEGG" id="cvn:111113810"/>
<organism evidence="2 3">
    <name type="scientific">Crassostrea virginica</name>
    <name type="common">Eastern oyster</name>
    <dbReference type="NCBI Taxonomy" id="6565"/>
    <lineage>
        <taxon>Eukaryota</taxon>
        <taxon>Metazoa</taxon>
        <taxon>Spiralia</taxon>
        <taxon>Lophotrochozoa</taxon>
        <taxon>Mollusca</taxon>
        <taxon>Bivalvia</taxon>
        <taxon>Autobranchia</taxon>
        <taxon>Pteriomorphia</taxon>
        <taxon>Ostreida</taxon>
        <taxon>Ostreoidea</taxon>
        <taxon>Ostreidae</taxon>
        <taxon>Crassostrea</taxon>
    </lineage>
</organism>